<protein>
    <recommendedName>
        <fullName evidence="1">DUF659 domain-containing protein</fullName>
    </recommendedName>
</protein>
<name>A0A2Z6MBJ3_TRISU</name>
<dbReference type="Proteomes" id="UP000242715">
    <property type="component" value="Unassembled WGS sequence"/>
</dbReference>
<evidence type="ECO:0000259" key="1">
    <source>
        <dbReference type="Pfam" id="PF04937"/>
    </source>
</evidence>
<accession>A0A2Z6MBJ3</accession>
<organism evidence="2 3">
    <name type="scientific">Trifolium subterraneum</name>
    <name type="common">Subterranean clover</name>
    <dbReference type="NCBI Taxonomy" id="3900"/>
    <lineage>
        <taxon>Eukaryota</taxon>
        <taxon>Viridiplantae</taxon>
        <taxon>Streptophyta</taxon>
        <taxon>Embryophyta</taxon>
        <taxon>Tracheophyta</taxon>
        <taxon>Spermatophyta</taxon>
        <taxon>Magnoliopsida</taxon>
        <taxon>eudicotyledons</taxon>
        <taxon>Gunneridae</taxon>
        <taxon>Pentapetalae</taxon>
        <taxon>rosids</taxon>
        <taxon>fabids</taxon>
        <taxon>Fabales</taxon>
        <taxon>Fabaceae</taxon>
        <taxon>Papilionoideae</taxon>
        <taxon>50 kb inversion clade</taxon>
        <taxon>NPAAA clade</taxon>
        <taxon>Hologalegina</taxon>
        <taxon>IRL clade</taxon>
        <taxon>Trifolieae</taxon>
        <taxon>Trifolium</taxon>
    </lineage>
</organism>
<sequence length="604" mass="68146">MRRGAVTKRYGKAQSGAANHLGGIPGSQWSGSMCGSRISDAGLDWVLNVMEIRRIRDGKRPADSSLPATSAKASKGPMNLYVMDATIGKESRQTSIQDSSAEKEARAITIQYIDRCFYKGGIAFNVTRLNDFKLMVEAIGVYGPHLKPPSYYEMRVPLLQIEWEHTKKLLKKHEIARAKFGCTIMSDGWTDRKGRTLINFLVNSNEGTMFVKSIDATAYTKTRDKLYELLDSFVEEMGEQNVVQLVIDNGSNYVLAGKLLTAKRPHMFWTPCVAHCIDLMLEDIGKIPKVKKATERGISLVGYIYNHTFSLNMMRKNTGNVELVRHGVTRVLRMPTFWNDVVYTLKIMGPLAHVMRIADNEKSPAMGLIYAAMLEAKETIEKSLNFNTSKFIDVFKIIDKSKPDIENDPKLVRGLHKCFDTLSESYEVEDMVRSQLGIYKSVGGLFGIPEWWRMYGAEVLDLKILGIKVLGLTCSASGCERNWSTFEHIDPMVLNDVNYHTEWFLGEMGEDGEPEEELVYENDNLTWSQVAKASGVNEPLVYTRSQRAKDLAAACARKETMAQQVEDEGVEEIGDDVEDNAVEADEDYEKTMILMMIIRLDYLF</sequence>
<dbReference type="AlphaFoldDB" id="A0A2Z6MBJ3"/>
<dbReference type="Pfam" id="PF04937">
    <property type="entry name" value="DUF659"/>
    <property type="match status" value="1"/>
</dbReference>
<dbReference type="EMBL" id="DF973388">
    <property type="protein sequence ID" value="GAU29088.1"/>
    <property type="molecule type" value="Genomic_DNA"/>
</dbReference>
<dbReference type="InterPro" id="IPR012337">
    <property type="entry name" value="RNaseH-like_sf"/>
</dbReference>
<feature type="domain" description="DUF659" evidence="1">
    <location>
        <begin position="149"/>
        <end position="294"/>
    </location>
</feature>
<dbReference type="InterPro" id="IPR007021">
    <property type="entry name" value="DUF659"/>
</dbReference>
<gene>
    <name evidence="2" type="ORF">TSUD_58540</name>
</gene>
<reference evidence="3" key="1">
    <citation type="journal article" date="2017" name="Front. Plant Sci.">
        <title>Climate Clever Clovers: New Paradigm to Reduce the Environmental Footprint of Ruminants by Breeding Low Methanogenic Forages Utilizing Haplotype Variation.</title>
        <authorList>
            <person name="Kaur P."/>
            <person name="Appels R."/>
            <person name="Bayer P.E."/>
            <person name="Keeble-Gagnere G."/>
            <person name="Wang J."/>
            <person name="Hirakawa H."/>
            <person name="Shirasawa K."/>
            <person name="Vercoe P."/>
            <person name="Stefanova K."/>
            <person name="Durmic Z."/>
            <person name="Nichols P."/>
            <person name="Revell C."/>
            <person name="Isobe S.N."/>
            <person name="Edwards D."/>
            <person name="Erskine W."/>
        </authorList>
    </citation>
    <scope>NUCLEOTIDE SEQUENCE [LARGE SCALE GENOMIC DNA]</scope>
    <source>
        <strain evidence="3">cv. Daliak</strain>
    </source>
</reference>
<proteinExistence type="predicted"/>
<dbReference type="OrthoDB" id="2012664at2759"/>
<evidence type="ECO:0000313" key="2">
    <source>
        <dbReference type="EMBL" id="GAU29088.1"/>
    </source>
</evidence>
<keyword evidence="3" id="KW-1185">Reference proteome</keyword>
<dbReference type="PANTHER" id="PTHR32166:SF74">
    <property type="entry name" value="OS05G0256350 PROTEIN"/>
    <property type="match status" value="1"/>
</dbReference>
<dbReference type="SUPFAM" id="SSF53098">
    <property type="entry name" value="Ribonuclease H-like"/>
    <property type="match status" value="1"/>
</dbReference>
<evidence type="ECO:0000313" key="3">
    <source>
        <dbReference type="Proteomes" id="UP000242715"/>
    </source>
</evidence>
<dbReference type="PANTHER" id="PTHR32166">
    <property type="entry name" value="OSJNBA0013A04.12 PROTEIN"/>
    <property type="match status" value="1"/>
</dbReference>